<feature type="region of interest" description="Disordered" evidence="2">
    <location>
        <begin position="899"/>
        <end position="920"/>
    </location>
</feature>
<feature type="domain" description="Nephrocystin 3-like N-terminal" evidence="4">
    <location>
        <begin position="321"/>
        <end position="491"/>
    </location>
</feature>
<evidence type="ECO:0000256" key="2">
    <source>
        <dbReference type="SAM" id="MobiDB-lite"/>
    </source>
</evidence>
<evidence type="ECO:0000313" key="6">
    <source>
        <dbReference type="Proteomes" id="UP000736672"/>
    </source>
</evidence>
<dbReference type="Proteomes" id="UP000736672">
    <property type="component" value="Unassembled WGS sequence"/>
</dbReference>
<feature type="compositionally biased region" description="Basic and acidic residues" evidence="2">
    <location>
        <begin position="1343"/>
        <end position="1353"/>
    </location>
</feature>
<feature type="region of interest" description="Disordered" evidence="2">
    <location>
        <begin position="277"/>
        <end position="296"/>
    </location>
</feature>
<dbReference type="InterPro" id="IPR056884">
    <property type="entry name" value="NPHP3-like_N"/>
</dbReference>
<name>A0A9P9G872_FUSSL</name>
<evidence type="ECO:0008006" key="7">
    <source>
        <dbReference type="Google" id="ProtNLM"/>
    </source>
</evidence>
<evidence type="ECO:0000313" key="5">
    <source>
        <dbReference type="EMBL" id="KAH7234331.1"/>
    </source>
</evidence>
<keyword evidence="6" id="KW-1185">Reference proteome</keyword>
<feature type="compositionally biased region" description="Acidic residues" evidence="2">
    <location>
        <begin position="1354"/>
        <end position="1377"/>
    </location>
</feature>
<dbReference type="OrthoDB" id="448455at2759"/>
<protein>
    <recommendedName>
        <fullName evidence="7">Fungal STAND N-terminal Goodbye domain-containing protein</fullName>
    </recommendedName>
</protein>
<dbReference type="InterPro" id="IPR031350">
    <property type="entry name" value="Goodbye_dom"/>
</dbReference>
<dbReference type="SUPFAM" id="SSF52540">
    <property type="entry name" value="P-loop containing nucleoside triphosphate hydrolases"/>
    <property type="match status" value="1"/>
</dbReference>
<reference evidence="5" key="1">
    <citation type="journal article" date="2021" name="Nat. Commun.">
        <title>Genetic determinants of endophytism in the Arabidopsis root mycobiome.</title>
        <authorList>
            <person name="Mesny F."/>
            <person name="Miyauchi S."/>
            <person name="Thiergart T."/>
            <person name="Pickel B."/>
            <person name="Atanasova L."/>
            <person name="Karlsson M."/>
            <person name="Huettel B."/>
            <person name="Barry K.W."/>
            <person name="Haridas S."/>
            <person name="Chen C."/>
            <person name="Bauer D."/>
            <person name="Andreopoulos W."/>
            <person name="Pangilinan J."/>
            <person name="LaButti K."/>
            <person name="Riley R."/>
            <person name="Lipzen A."/>
            <person name="Clum A."/>
            <person name="Drula E."/>
            <person name="Henrissat B."/>
            <person name="Kohler A."/>
            <person name="Grigoriev I.V."/>
            <person name="Martin F.M."/>
            <person name="Hacquard S."/>
        </authorList>
    </citation>
    <scope>NUCLEOTIDE SEQUENCE</scope>
    <source>
        <strain evidence="5">FSSC 5 MPI-SDFR-AT-0091</strain>
    </source>
</reference>
<dbReference type="Gene3D" id="3.40.50.300">
    <property type="entry name" value="P-loop containing nucleotide triphosphate hydrolases"/>
    <property type="match status" value="1"/>
</dbReference>
<evidence type="ECO:0000259" key="3">
    <source>
        <dbReference type="Pfam" id="PF17109"/>
    </source>
</evidence>
<feature type="compositionally biased region" description="Basic and acidic residues" evidence="2">
    <location>
        <begin position="901"/>
        <end position="917"/>
    </location>
</feature>
<comment type="caution">
    <text evidence="5">The sequence shown here is derived from an EMBL/GenBank/DDBJ whole genome shotgun (WGS) entry which is preliminary data.</text>
</comment>
<accession>A0A9P9G872</accession>
<dbReference type="Pfam" id="PF24883">
    <property type="entry name" value="NPHP3_N"/>
    <property type="match status" value="1"/>
</dbReference>
<dbReference type="PANTHER" id="PTHR10039">
    <property type="entry name" value="AMELOGENIN"/>
    <property type="match status" value="1"/>
</dbReference>
<gene>
    <name evidence="5" type="ORF">B0J15DRAFT_599037</name>
</gene>
<dbReference type="InterPro" id="IPR027417">
    <property type="entry name" value="P-loop_NTPase"/>
</dbReference>
<dbReference type="PANTHER" id="PTHR10039:SF17">
    <property type="entry name" value="FUNGAL STAND N-TERMINAL GOODBYE DOMAIN-CONTAINING PROTEIN-RELATED"/>
    <property type="match status" value="1"/>
</dbReference>
<organism evidence="5 6">
    <name type="scientific">Fusarium solani</name>
    <name type="common">Filamentous fungus</name>
    <dbReference type="NCBI Taxonomy" id="169388"/>
    <lineage>
        <taxon>Eukaryota</taxon>
        <taxon>Fungi</taxon>
        <taxon>Dikarya</taxon>
        <taxon>Ascomycota</taxon>
        <taxon>Pezizomycotina</taxon>
        <taxon>Sordariomycetes</taxon>
        <taxon>Hypocreomycetidae</taxon>
        <taxon>Hypocreales</taxon>
        <taxon>Nectriaceae</taxon>
        <taxon>Fusarium</taxon>
        <taxon>Fusarium solani species complex</taxon>
    </lineage>
</organism>
<feature type="region of interest" description="Disordered" evidence="2">
    <location>
        <begin position="1333"/>
        <end position="1380"/>
    </location>
</feature>
<evidence type="ECO:0000259" key="4">
    <source>
        <dbReference type="Pfam" id="PF24883"/>
    </source>
</evidence>
<keyword evidence="1" id="KW-0677">Repeat</keyword>
<feature type="domain" description="Fungal STAND N-terminal Goodbye" evidence="3">
    <location>
        <begin position="27"/>
        <end position="144"/>
    </location>
</feature>
<dbReference type="Pfam" id="PF17109">
    <property type="entry name" value="Goodbye"/>
    <property type="match status" value="1"/>
</dbReference>
<dbReference type="EMBL" id="JAGTJS010000026">
    <property type="protein sequence ID" value="KAH7234331.1"/>
    <property type="molecule type" value="Genomic_DNA"/>
</dbReference>
<evidence type="ECO:0000256" key="1">
    <source>
        <dbReference type="ARBA" id="ARBA00022737"/>
    </source>
</evidence>
<proteinExistence type="predicted"/>
<sequence length="1497" mass="169949">MAAEPDLRKNELEEQLKNDNRDVADLWKEALKSYKGIVGFDLQRKFDNVQGMLDFGTDQMNNFHKFRHDKGKVDRLRTLFASNLDLVEQGANQIISAASPAFPPAAAIGTALTYLLQACRSVSADYDIVIVFFDDMNSFLTRITILETRLPKYKAYQNCLMEVFTSILTMCGFAHKYIELGRFKKWISNLFKGDDGELGGARSDMNKRLEHLRQATEFAILGNTEETLKMTAQLEENQRSHAEMLEEVGHALDTIHENTESIKDDVAKLLKLFGGQKNEKPLEKPQANKPPSANGIRHAMPVIGKDDHEYQVLKETLLPDSCSWVFSEPEWEEWLNMKDGTRPILAITAQPGTGKSHLAASVHDMLKQRAREDDTGHTCVAHFYFREQENSFAWFLCGIITLVNQIAETNNAACEKLNAQIARDDIDLNARLWQDIVKYLLGAVFEQDSKFHLFIVFDGLDELRDWASFKEFLSKFIVDEKLRISLAVTSRPERLNDLPEDTKLIRIEATKEKQRQDLMSLIWHQINSLNHLRRFSRYVQQRVAVKVEEASPNMLYAEHLLVRLNNLGREGAVLRALEQKKPEDLHGIYETLLAECQRRMPVNHQQIAASLLHWIAFAKRGLTLTEVQSLVKCLSQDDEFDLEEIPEFFSKFLRIGDPGYDAELRAKHQASRATVQDLKKDDDDDDDDIYEDGPLPVKFQERSMRHYFTNSSHGSSPFRWGPSEAHRRILLTSTKLAQPSRTDVSEGLQKYCALHLLDHWIDIQIDQHTPEEQIEVLEAFAEALSNKTGLSEMLGRAGIVYGKGSTMKTDSRIRDWAKLLEKPDIKAALSEFAVEWWQRVGQDPPTSRLGLAKGYLRELYQAQSSHDAIQAWERLRGVLNATGLGKLLMEQAYINFPDQFEDSKDHDDDDNKEKAKEEDDFDETAASLGILNLFGDEIKPDAGARRAVSEVLVEEDYLKPAEKICRTALELCKPRDHEWYRASCVLSDILLYQKKKKEAYDVMDTAVAELPANEVPPHLKRIVYTTCAKAQKKLGYLGPALKSYADAKSADPDGITPAEDLVGELKVLDRKKDKTEYIQVLKSWSLLERITWLASNYADEGEERHAVFCDIACETGEQEFMVKFYEEVTGFLDNLDAGTPLRVDLALIYLEVCRDPEKALKTLDEVFDSHATGFMFPITAVNATWVIERAVDTMMNVQVELFRKSRDPIYKAERLGSLAALMQRPFSLDVPRTSAFYTSQQRVGLAYMYMVMGPVAKFQEVLQSLLDDSFAGLSDSVGWNDGPYLWVLAQALAILSRALRNDEKLRRYARIVGSGLFCQLSKGDDDDEEEVREQAIDGGSPKKQVDSEDKQEAVDDAGADTDSDDSEMGDPPEDEGDLLNPDEALYSCGGFCHPPRTFRWWGGRSAYFYVTFTTGMICEECQAEYEAIQRGEGTFKGRYFYGIGHDHLKLPVEGWRGVRDGVLMLEGEEPIAVDDFVKKLQTEVCEDAWGRLWAGGA</sequence>